<keyword evidence="3" id="KW-0805">Transcription regulation</keyword>
<keyword evidence="2" id="KW-0678">Repressor</keyword>
<dbReference type="EMBL" id="MU858082">
    <property type="protein sequence ID" value="KAK4215283.1"/>
    <property type="molecule type" value="Genomic_DNA"/>
</dbReference>
<evidence type="ECO:0000256" key="3">
    <source>
        <dbReference type="ARBA" id="ARBA00023015"/>
    </source>
</evidence>
<feature type="compositionally biased region" description="Basic and acidic residues" evidence="7">
    <location>
        <begin position="691"/>
        <end position="701"/>
    </location>
</feature>
<name>A0AAN6Y9R1_9PEZI</name>
<dbReference type="Gene3D" id="1.20.5.1500">
    <property type="match status" value="1"/>
</dbReference>
<evidence type="ECO:0000256" key="6">
    <source>
        <dbReference type="ARBA" id="ARBA00038256"/>
    </source>
</evidence>
<feature type="compositionally biased region" description="Acidic residues" evidence="7">
    <location>
        <begin position="64"/>
        <end position="78"/>
    </location>
</feature>
<dbReference type="GO" id="GO:0005654">
    <property type="term" value="C:nucleoplasm"/>
    <property type="evidence" value="ECO:0007669"/>
    <property type="project" value="UniProtKB-ARBA"/>
</dbReference>
<keyword evidence="4" id="KW-0804">Transcription</keyword>
<evidence type="ECO:0000256" key="1">
    <source>
        <dbReference type="ARBA" id="ARBA00004123"/>
    </source>
</evidence>
<sequence>MATGDTAPPFALSSSPPPLLDHSPSNLSSPLSDVEDKDGEHDEMDIDVPMSDLNNHGTPKQNEDGDIEESDHDSESDDDSKLSEVDVNDSEAETERLYDSPRKGDDARDIVNSVGSTGTRQFVDRRDRAFERSPSKLQQQIQADLDAENAASNDNSLSEAEDEEDDASLASSEPDLDPESTTDKQSQTRAAQDKKAQAVVPSADSTTSKLTRQDSAESRKRKRPSIPEPSDSEQPLSKRTGSIEGPQGDHSGDDFAVIDEESTSTNPQSGVHSAEEDHIDENAEVLNEGEGKAADKAEPEPQEPPRNEKGRRGGSKKQKSKSPQEPSTEVKDDSLGDANDAVDSPAPEDAAHHAEEDQMEDVDEADIAHKNEEELERKRAAWEELTQIEKQFNNFRERLYQERLDQLNQEEAMLTADNPTHPEYLAMLQCLNERRDERVRVSMKEREYRMAMLNRRAVAERAQIMSQFYQAVRESREKVLEELGKEWYDIQQERRRSANVVPDFGIRFPREKSQNIRNAVAYNREVAILSGFAKHVGFPAAPAIHGASEDQLEHDFEEIARAREAFREPPPRPPIGNHQQAVFPQEFTPAGVPFARVLGPAGEQFIEQTPWANPNHPSHNLQRQHASHESTPIVTGTASSSGANRRHSHQPGGMFSSSTTTIVLNGDSPVQTHKAHSHESLKASKMGADQPMKREPVASAS</sequence>
<evidence type="ECO:0000256" key="4">
    <source>
        <dbReference type="ARBA" id="ARBA00023163"/>
    </source>
</evidence>
<dbReference type="GO" id="GO:0010468">
    <property type="term" value="P:regulation of gene expression"/>
    <property type="evidence" value="ECO:0007669"/>
    <property type="project" value="UniProtKB-ARBA"/>
</dbReference>
<evidence type="ECO:0000313" key="9">
    <source>
        <dbReference type="Proteomes" id="UP001301769"/>
    </source>
</evidence>
<feature type="compositionally biased region" description="Basic and acidic residues" evidence="7">
    <location>
        <begin position="289"/>
        <end position="311"/>
    </location>
</feature>
<evidence type="ECO:0000256" key="7">
    <source>
        <dbReference type="SAM" id="MobiDB-lite"/>
    </source>
</evidence>
<dbReference type="Proteomes" id="UP001301769">
    <property type="component" value="Unassembled WGS sequence"/>
</dbReference>
<feature type="compositionally biased region" description="Acidic residues" evidence="7">
    <location>
        <begin position="33"/>
        <end position="46"/>
    </location>
</feature>
<evidence type="ECO:0000256" key="2">
    <source>
        <dbReference type="ARBA" id="ARBA00022491"/>
    </source>
</evidence>
<dbReference type="PANTHER" id="PTHR21964">
    <property type="entry name" value="BREAST CANCER METASTASIS-SUPPRESSOR 1"/>
    <property type="match status" value="1"/>
</dbReference>
<accession>A0AAN6Y9R1</accession>
<evidence type="ECO:0000256" key="5">
    <source>
        <dbReference type="ARBA" id="ARBA00023242"/>
    </source>
</evidence>
<evidence type="ECO:0000313" key="8">
    <source>
        <dbReference type="EMBL" id="KAK4215283.1"/>
    </source>
</evidence>
<feature type="compositionally biased region" description="Basic and acidic residues" evidence="7">
    <location>
        <begin position="93"/>
        <end position="109"/>
    </location>
</feature>
<reference evidence="8" key="1">
    <citation type="journal article" date="2023" name="Mol. Phylogenet. Evol.">
        <title>Genome-scale phylogeny and comparative genomics of the fungal order Sordariales.</title>
        <authorList>
            <person name="Hensen N."/>
            <person name="Bonometti L."/>
            <person name="Westerberg I."/>
            <person name="Brannstrom I.O."/>
            <person name="Guillou S."/>
            <person name="Cros-Aarteil S."/>
            <person name="Calhoun S."/>
            <person name="Haridas S."/>
            <person name="Kuo A."/>
            <person name="Mondo S."/>
            <person name="Pangilinan J."/>
            <person name="Riley R."/>
            <person name="LaButti K."/>
            <person name="Andreopoulos B."/>
            <person name="Lipzen A."/>
            <person name="Chen C."/>
            <person name="Yan M."/>
            <person name="Daum C."/>
            <person name="Ng V."/>
            <person name="Clum A."/>
            <person name="Steindorff A."/>
            <person name="Ohm R.A."/>
            <person name="Martin F."/>
            <person name="Silar P."/>
            <person name="Natvig D.O."/>
            <person name="Lalanne C."/>
            <person name="Gautier V."/>
            <person name="Ament-Velasquez S.L."/>
            <person name="Kruys A."/>
            <person name="Hutchinson M.I."/>
            <person name="Powell A.J."/>
            <person name="Barry K."/>
            <person name="Miller A.N."/>
            <person name="Grigoriev I.V."/>
            <person name="Debuchy R."/>
            <person name="Gladieux P."/>
            <person name="Hiltunen Thoren M."/>
            <person name="Johannesson H."/>
        </authorList>
    </citation>
    <scope>NUCLEOTIDE SEQUENCE</scope>
    <source>
        <strain evidence="8">PSN293</strain>
    </source>
</reference>
<dbReference type="SMART" id="SM01401">
    <property type="entry name" value="Sds3"/>
    <property type="match status" value="1"/>
</dbReference>
<dbReference type="AlphaFoldDB" id="A0AAN6Y9R1"/>
<comment type="caution">
    <text evidence="8">The sequence shown here is derived from an EMBL/GenBank/DDBJ whole genome shotgun (WGS) entry which is preliminary data.</text>
</comment>
<keyword evidence="9" id="KW-1185">Reference proteome</keyword>
<dbReference type="Pfam" id="PF08598">
    <property type="entry name" value="Sds3"/>
    <property type="match status" value="1"/>
</dbReference>
<comment type="similarity">
    <text evidence="6">Belongs to the BRMS1 family.</text>
</comment>
<reference evidence="8" key="2">
    <citation type="submission" date="2023-05" db="EMBL/GenBank/DDBJ databases">
        <authorList>
            <consortium name="Lawrence Berkeley National Laboratory"/>
            <person name="Steindorff A."/>
            <person name="Hensen N."/>
            <person name="Bonometti L."/>
            <person name="Westerberg I."/>
            <person name="Brannstrom I.O."/>
            <person name="Guillou S."/>
            <person name="Cros-Aarteil S."/>
            <person name="Calhoun S."/>
            <person name="Haridas S."/>
            <person name="Kuo A."/>
            <person name="Mondo S."/>
            <person name="Pangilinan J."/>
            <person name="Riley R."/>
            <person name="Labutti K."/>
            <person name="Andreopoulos B."/>
            <person name="Lipzen A."/>
            <person name="Chen C."/>
            <person name="Yanf M."/>
            <person name="Daum C."/>
            <person name="Ng V."/>
            <person name="Clum A."/>
            <person name="Ohm R."/>
            <person name="Martin F."/>
            <person name="Silar P."/>
            <person name="Natvig D."/>
            <person name="Lalanne C."/>
            <person name="Gautier V."/>
            <person name="Ament-Velasquez S.L."/>
            <person name="Kruys A."/>
            <person name="Hutchinson M.I."/>
            <person name="Powell A.J."/>
            <person name="Barry K."/>
            <person name="Miller A.N."/>
            <person name="Grigoriev I.V."/>
            <person name="Debuchy R."/>
            <person name="Gladieux P."/>
            <person name="Thoren M.H."/>
            <person name="Johannesson H."/>
        </authorList>
    </citation>
    <scope>NUCLEOTIDE SEQUENCE</scope>
    <source>
        <strain evidence="8">PSN293</strain>
    </source>
</reference>
<dbReference type="FunFam" id="1.20.5.1500:FF:000002">
    <property type="entry name" value="breast cancer metastasis-suppressor 1-like protein-A"/>
    <property type="match status" value="1"/>
</dbReference>
<gene>
    <name evidence="8" type="ORF">QBC37DRAFT_129588</name>
</gene>
<organism evidence="8 9">
    <name type="scientific">Rhypophila decipiens</name>
    <dbReference type="NCBI Taxonomy" id="261697"/>
    <lineage>
        <taxon>Eukaryota</taxon>
        <taxon>Fungi</taxon>
        <taxon>Dikarya</taxon>
        <taxon>Ascomycota</taxon>
        <taxon>Pezizomycotina</taxon>
        <taxon>Sordariomycetes</taxon>
        <taxon>Sordariomycetidae</taxon>
        <taxon>Sordariales</taxon>
        <taxon>Naviculisporaceae</taxon>
        <taxon>Rhypophila</taxon>
    </lineage>
</organism>
<dbReference type="InterPro" id="IPR013907">
    <property type="entry name" value="Sds3"/>
</dbReference>
<feature type="compositionally biased region" description="Polar residues" evidence="7">
    <location>
        <begin position="608"/>
        <end position="643"/>
    </location>
</feature>
<feature type="region of interest" description="Disordered" evidence="7">
    <location>
        <begin position="608"/>
        <end position="701"/>
    </location>
</feature>
<feature type="compositionally biased region" description="Basic and acidic residues" evidence="7">
    <location>
        <begin position="122"/>
        <end position="134"/>
    </location>
</feature>
<protein>
    <submittedName>
        <fullName evidence="8">Sds3-like-domain-containing protein</fullName>
    </submittedName>
</protein>
<feature type="region of interest" description="Disordered" evidence="7">
    <location>
        <begin position="1"/>
        <end position="361"/>
    </location>
</feature>
<keyword evidence="5" id="KW-0539">Nucleus</keyword>
<feature type="compositionally biased region" description="Polar residues" evidence="7">
    <location>
        <begin position="655"/>
        <end position="671"/>
    </location>
</feature>
<proteinExistence type="inferred from homology"/>
<feature type="compositionally biased region" description="Low complexity" evidence="7">
    <location>
        <begin position="8"/>
        <end position="32"/>
    </location>
</feature>
<comment type="subcellular location">
    <subcellularLocation>
        <location evidence="1">Nucleus</location>
    </subcellularLocation>
</comment>